<evidence type="ECO:0000256" key="1">
    <source>
        <dbReference type="ARBA" id="ARBA00001947"/>
    </source>
</evidence>
<dbReference type="Pfam" id="PF24827">
    <property type="entry name" value="AstE_AspA_cat"/>
    <property type="match status" value="1"/>
</dbReference>
<feature type="domain" description="Succinylglutamate desuccinylase/Aspartoacylase catalytic" evidence="5">
    <location>
        <begin position="40"/>
        <end position="143"/>
    </location>
</feature>
<keyword evidence="2" id="KW-0479">Metal-binding</keyword>
<dbReference type="CDD" id="cd06256">
    <property type="entry name" value="M14_ASTE_ASPA-like"/>
    <property type="match status" value="1"/>
</dbReference>
<evidence type="ECO:0000256" key="2">
    <source>
        <dbReference type="ARBA" id="ARBA00022723"/>
    </source>
</evidence>
<sequence length="303" mass="33658">MLRIVDVLPDGFVEAQPDQLDELLGGPTLIHLPGRRQPALFVSLLLHGNEPTGLFAVQALLKKYSDSELPRALSIFVGNVSAARNKLRRLDQQPDYNRVWGNDGDTAEHRMMNAVVASMSERGLFASIDIHNNTGINPHYACINKLETAFLQLALLFSRTIVYFTKPDGVQSNVFSRLCPAVTLECGQPGQAYGVEHAADYLDACLKLHEIPEHPLVPQDLNVFHTVAIVKVPDEVSFAFGVADVQLQFVDDIDHFNFSEMPAGTHFGWRHDETAQLVCQDENGNDVSERYFSYQNGSIELAV</sequence>
<comment type="cofactor">
    <cofactor evidence="1">
        <name>Zn(2+)</name>
        <dbReference type="ChEBI" id="CHEBI:29105"/>
    </cofactor>
</comment>
<gene>
    <name evidence="6" type="ORF">ENJ65_05745</name>
</gene>
<evidence type="ECO:0000313" key="6">
    <source>
        <dbReference type="EMBL" id="HHJ81117.1"/>
    </source>
</evidence>
<name>A0A832J9V1_9GAMM</name>
<evidence type="ECO:0000256" key="4">
    <source>
        <dbReference type="ARBA" id="ARBA00022833"/>
    </source>
</evidence>
<protein>
    <submittedName>
        <fullName evidence="6">Peptidase M14</fullName>
    </submittedName>
</protein>
<accession>A0A832J9V1</accession>
<reference evidence="6" key="1">
    <citation type="journal article" date="2020" name="mSystems">
        <title>Genome- and Community-Level Interaction Insights into Carbon Utilization and Element Cycling Functions of Hydrothermarchaeota in Hydrothermal Sediment.</title>
        <authorList>
            <person name="Zhou Z."/>
            <person name="Liu Y."/>
            <person name="Xu W."/>
            <person name="Pan J."/>
            <person name="Luo Z.H."/>
            <person name="Li M."/>
        </authorList>
    </citation>
    <scope>NUCLEOTIDE SEQUENCE [LARGE SCALE GENOMIC DNA]</scope>
    <source>
        <strain evidence="6">HyVt-505</strain>
    </source>
</reference>
<dbReference type="EMBL" id="DRNF01000362">
    <property type="protein sequence ID" value="HHJ81117.1"/>
    <property type="molecule type" value="Genomic_DNA"/>
</dbReference>
<dbReference type="Gene3D" id="3.40.630.10">
    <property type="entry name" value="Zn peptidases"/>
    <property type="match status" value="1"/>
</dbReference>
<proteinExistence type="predicted"/>
<evidence type="ECO:0000256" key="3">
    <source>
        <dbReference type="ARBA" id="ARBA00022801"/>
    </source>
</evidence>
<feature type="non-terminal residue" evidence="6">
    <location>
        <position position="303"/>
    </location>
</feature>
<keyword evidence="3" id="KW-0378">Hydrolase</keyword>
<dbReference type="SUPFAM" id="SSF53187">
    <property type="entry name" value="Zn-dependent exopeptidases"/>
    <property type="match status" value="1"/>
</dbReference>
<dbReference type="GO" id="GO:0016788">
    <property type="term" value="F:hydrolase activity, acting on ester bonds"/>
    <property type="evidence" value="ECO:0007669"/>
    <property type="project" value="InterPro"/>
</dbReference>
<comment type="caution">
    <text evidence="6">The sequence shown here is derived from an EMBL/GenBank/DDBJ whole genome shotgun (WGS) entry which is preliminary data.</text>
</comment>
<evidence type="ECO:0000259" key="5">
    <source>
        <dbReference type="Pfam" id="PF24827"/>
    </source>
</evidence>
<organism evidence="6">
    <name type="scientific">Candidatus Tenderia electrophaga</name>
    <dbReference type="NCBI Taxonomy" id="1748243"/>
    <lineage>
        <taxon>Bacteria</taxon>
        <taxon>Pseudomonadati</taxon>
        <taxon>Pseudomonadota</taxon>
        <taxon>Gammaproteobacteria</taxon>
        <taxon>Candidatus Tenderiales</taxon>
        <taxon>Candidatus Tenderiaceae</taxon>
        <taxon>Candidatus Tenderia</taxon>
    </lineage>
</organism>
<dbReference type="Proteomes" id="UP000885832">
    <property type="component" value="Unassembled WGS sequence"/>
</dbReference>
<keyword evidence="4" id="KW-0862">Zinc</keyword>
<dbReference type="AlphaFoldDB" id="A0A832J9V1"/>
<dbReference type="GO" id="GO:0046872">
    <property type="term" value="F:metal ion binding"/>
    <property type="evidence" value="ECO:0007669"/>
    <property type="project" value="UniProtKB-KW"/>
</dbReference>
<dbReference type="InterPro" id="IPR055438">
    <property type="entry name" value="AstE_AspA_cat"/>
</dbReference>